<keyword evidence="2" id="KW-0479">Metal-binding</keyword>
<dbReference type="InterPro" id="IPR013087">
    <property type="entry name" value="Znf_C2H2_type"/>
</dbReference>
<evidence type="ECO:0000313" key="12">
    <source>
        <dbReference type="EMBL" id="RKP34148.1"/>
    </source>
</evidence>
<dbReference type="STRING" id="215637.A0A4P9ZM11"/>
<keyword evidence="13" id="KW-1185">Reference proteome</keyword>
<dbReference type="PANTHER" id="PTHR46105">
    <property type="entry name" value="AGAP004733-PA"/>
    <property type="match status" value="1"/>
</dbReference>
<evidence type="ECO:0000256" key="2">
    <source>
        <dbReference type="ARBA" id="ARBA00022723"/>
    </source>
</evidence>
<evidence type="ECO:0000256" key="4">
    <source>
        <dbReference type="ARBA" id="ARBA00022771"/>
    </source>
</evidence>
<evidence type="ECO:0000256" key="3">
    <source>
        <dbReference type="ARBA" id="ARBA00022737"/>
    </source>
</evidence>
<keyword evidence="7" id="KW-0238">DNA-binding</keyword>
<dbReference type="PANTHER" id="PTHR46105:SF5">
    <property type="entry name" value="ZINC FINGER AND BTB DOMAIN-CONTAINING PROTEIN 44 ISOFORM X1"/>
    <property type="match status" value="1"/>
</dbReference>
<dbReference type="GO" id="GO:0000981">
    <property type="term" value="F:DNA-binding transcription factor activity, RNA polymerase II-specific"/>
    <property type="evidence" value="ECO:0007669"/>
    <property type="project" value="TreeGrafter"/>
</dbReference>
<dbReference type="Proteomes" id="UP000268162">
    <property type="component" value="Unassembled WGS sequence"/>
</dbReference>
<name>A0A4P9ZM11_9FUNG</name>
<evidence type="ECO:0000259" key="11">
    <source>
        <dbReference type="PROSITE" id="PS50157"/>
    </source>
</evidence>
<gene>
    <name evidence="12" type="ORF">BJ085DRAFT_23757</name>
</gene>
<comment type="subcellular location">
    <subcellularLocation>
        <location evidence="1">Nucleus</location>
    </subcellularLocation>
</comment>
<dbReference type="SMART" id="SM00355">
    <property type="entry name" value="ZnF_C2H2"/>
    <property type="match status" value="2"/>
</dbReference>
<dbReference type="GO" id="GO:0005634">
    <property type="term" value="C:nucleus"/>
    <property type="evidence" value="ECO:0007669"/>
    <property type="project" value="UniProtKB-SubCell"/>
</dbReference>
<evidence type="ECO:0000313" key="13">
    <source>
        <dbReference type="Proteomes" id="UP000268162"/>
    </source>
</evidence>
<evidence type="ECO:0000256" key="10">
    <source>
        <dbReference type="PROSITE-ProRule" id="PRU00042"/>
    </source>
</evidence>
<dbReference type="InterPro" id="IPR036236">
    <property type="entry name" value="Znf_C2H2_sf"/>
</dbReference>
<accession>A0A4P9ZM11</accession>
<dbReference type="Pfam" id="PF00096">
    <property type="entry name" value="zf-C2H2"/>
    <property type="match status" value="1"/>
</dbReference>
<reference evidence="13" key="1">
    <citation type="journal article" date="2018" name="Nat. Microbiol.">
        <title>Leveraging single-cell genomics to expand the fungal tree of life.</title>
        <authorList>
            <person name="Ahrendt S.R."/>
            <person name="Quandt C.A."/>
            <person name="Ciobanu D."/>
            <person name="Clum A."/>
            <person name="Salamov A."/>
            <person name="Andreopoulos B."/>
            <person name="Cheng J.F."/>
            <person name="Woyke T."/>
            <person name="Pelin A."/>
            <person name="Henrissat B."/>
            <person name="Reynolds N.K."/>
            <person name="Benny G.L."/>
            <person name="Smith M.E."/>
            <person name="James T.Y."/>
            <person name="Grigoriev I.V."/>
        </authorList>
    </citation>
    <scope>NUCLEOTIDE SEQUENCE [LARGE SCALE GENOMIC DNA]</scope>
    <source>
        <strain evidence="13">RSA 468</strain>
    </source>
</reference>
<evidence type="ECO:0000256" key="5">
    <source>
        <dbReference type="ARBA" id="ARBA00022833"/>
    </source>
</evidence>
<dbReference type="Gene3D" id="3.30.160.60">
    <property type="entry name" value="Classic Zinc Finger"/>
    <property type="match status" value="2"/>
</dbReference>
<dbReference type="EMBL" id="ML003340">
    <property type="protein sequence ID" value="RKP34148.1"/>
    <property type="molecule type" value="Genomic_DNA"/>
</dbReference>
<organism evidence="12 13">
    <name type="scientific">Dimargaris cristalligena</name>
    <dbReference type="NCBI Taxonomy" id="215637"/>
    <lineage>
        <taxon>Eukaryota</taxon>
        <taxon>Fungi</taxon>
        <taxon>Fungi incertae sedis</taxon>
        <taxon>Zoopagomycota</taxon>
        <taxon>Kickxellomycotina</taxon>
        <taxon>Dimargaritomycetes</taxon>
        <taxon>Dimargaritales</taxon>
        <taxon>Dimargaritaceae</taxon>
        <taxon>Dimargaris</taxon>
    </lineage>
</organism>
<keyword evidence="3" id="KW-0677">Repeat</keyword>
<keyword evidence="6" id="KW-0805">Transcription regulation</keyword>
<keyword evidence="9" id="KW-0539">Nucleus</keyword>
<keyword evidence="8" id="KW-0804">Transcription</keyword>
<keyword evidence="4 10" id="KW-0863">Zinc-finger</keyword>
<feature type="domain" description="C2H2-type" evidence="11">
    <location>
        <begin position="59"/>
        <end position="86"/>
    </location>
</feature>
<evidence type="ECO:0000256" key="6">
    <source>
        <dbReference type="ARBA" id="ARBA00023015"/>
    </source>
</evidence>
<dbReference type="PROSITE" id="PS00028">
    <property type="entry name" value="ZINC_FINGER_C2H2_1"/>
    <property type="match status" value="1"/>
</dbReference>
<dbReference type="InterPro" id="IPR050457">
    <property type="entry name" value="ZnFinger_BTB_dom_contain"/>
</dbReference>
<sequence>MGPVTGWRASGKGHRSTLGPVPLYDFQGNLWDPSNLDQWVNEDGVFYQPIKQYKQANPLICPVCQDTFTRSANRDRHMLTHIGDRSYSCPDCDRKFTRLETKYIHSAKWCSKDRDNMIKFIAVTPRKKL</sequence>
<evidence type="ECO:0000256" key="8">
    <source>
        <dbReference type="ARBA" id="ARBA00023163"/>
    </source>
</evidence>
<dbReference type="GO" id="GO:0000978">
    <property type="term" value="F:RNA polymerase II cis-regulatory region sequence-specific DNA binding"/>
    <property type="evidence" value="ECO:0007669"/>
    <property type="project" value="TreeGrafter"/>
</dbReference>
<dbReference type="SUPFAM" id="SSF57667">
    <property type="entry name" value="beta-beta-alpha zinc fingers"/>
    <property type="match status" value="1"/>
</dbReference>
<proteinExistence type="predicted"/>
<evidence type="ECO:0000256" key="9">
    <source>
        <dbReference type="ARBA" id="ARBA00023242"/>
    </source>
</evidence>
<dbReference type="PROSITE" id="PS50157">
    <property type="entry name" value="ZINC_FINGER_C2H2_2"/>
    <property type="match status" value="1"/>
</dbReference>
<dbReference type="AlphaFoldDB" id="A0A4P9ZM11"/>
<evidence type="ECO:0000256" key="7">
    <source>
        <dbReference type="ARBA" id="ARBA00023125"/>
    </source>
</evidence>
<keyword evidence="5" id="KW-0862">Zinc</keyword>
<protein>
    <recommendedName>
        <fullName evidence="11">C2H2-type domain-containing protein</fullName>
    </recommendedName>
</protein>
<dbReference type="GO" id="GO:0008270">
    <property type="term" value="F:zinc ion binding"/>
    <property type="evidence" value="ECO:0007669"/>
    <property type="project" value="UniProtKB-KW"/>
</dbReference>
<evidence type="ECO:0000256" key="1">
    <source>
        <dbReference type="ARBA" id="ARBA00004123"/>
    </source>
</evidence>